<evidence type="ECO:0000259" key="16">
    <source>
        <dbReference type="PROSITE" id="PS50011"/>
    </source>
</evidence>
<reference evidence="17" key="1">
    <citation type="submission" date="2023-11" db="EMBL/GenBank/DDBJ databases">
        <title>Genome assemblies of two species of porcelain crab, Petrolisthes cinctipes and Petrolisthes manimaculis (Anomura: Porcellanidae).</title>
        <authorList>
            <person name="Angst P."/>
        </authorList>
    </citation>
    <scope>NUCLEOTIDE SEQUENCE</scope>
    <source>
        <strain evidence="17">PB745_02</strain>
        <tissue evidence="17">Gill</tissue>
    </source>
</reference>
<dbReference type="PANTHER" id="PTHR46716:SF1">
    <property type="entry name" value="MITOGEN-ACTIVATED PROTEIN KINASE KINASE KINASE 7"/>
    <property type="match status" value="1"/>
</dbReference>
<evidence type="ECO:0000256" key="7">
    <source>
        <dbReference type="ARBA" id="ARBA00022723"/>
    </source>
</evidence>
<dbReference type="GO" id="GO:0004709">
    <property type="term" value="F:MAP kinase kinase kinase activity"/>
    <property type="evidence" value="ECO:0007669"/>
    <property type="project" value="UniProtKB-EC"/>
</dbReference>
<feature type="compositionally biased region" description="Gly residues" evidence="15">
    <location>
        <begin position="22"/>
        <end position="72"/>
    </location>
</feature>
<dbReference type="GO" id="GO:0019899">
    <property type="term" value="F:enzyme binding"/>
    <property type="evidence" value="ECO:0007669"/>
    <property type="project" value="UniProtKB-ARBA"/>
</dbReference>
<keyword evidence="11" id="KW-0460">Magnesium</keyword>
<dbReference type="GO" id="GO:0043410">
    <property type="term" value="P:positive regulation of MAPK cascade"/>
    <property type="evidence" value="ECO:0007669"/>
    <property type="project" value="UniProtKB-ARBA"/>
</dbReference>
<feature type="compositionally biased region" description="Gly residues" evidence="15">
    <location>
        <begin position="739"/>
        <end position="765"/>
    </location>
</feature>
<comment type="caution">
    <text evidence="17">The sequence shown here is derived from an EMBL/GenBank/DDBJ whole genome shotgun (WGS) entry which is preliminary data.</text>
</comment>
<comment type="catalytic activity">
    <reaction evidence="13">
        <text>L-seryl-[protein] + ATP = O-phospho-L-seryl-[protein] + ADP + H(+)</text>
        <dbReference type="Rhea" id="RHEA:17989"/>
        <dbReference type="Rhea" id="RHEA-COMP:9863"/>
        <dbReference type="Rhea" id="RHEA-COMP:11604"/>
        <dbReference type="ChEBI" id="CHEBI:15378"/>
        <dbReference type="ChEBI" id="CHEBI:29999"/>
        <dbReference type="ChEBI" id="CHEBI:30616"/>
        <dbReference type="ChEBI" id="CHEBI:83421"/>
        <dbReference type="ChEBI" id="CHEBI:456216"/>
        <dbReference type="EC" id="2.7.11.25"/>
    </reaction>
</comment>
<dbReference type="PANTHER" id="PTHR46716">
    <property type="entry name" value="MITOGEN-ACTIVATED PROTEIN KINASE KINASE KINASE 7"/>
    <property type="match status" value="1"/>
</dbReference>
<evidence type="ECO:0000256" key="5">
    <source>
        <dbReference type="ARBA" id="ARBA00022527"/>
    </source>
</evidence>
<evidence type="ECO:0000256" key="8">
    <source>
        <dbReference type="ARBA" id="ARBA00022741"/>
    </source>
</evidence>
<dbReference type="PROSITE" id="PS50011">
    <property type="entry name" value="PROTEIN_KINASE_DOM"/>
    <property type="match status" value="1"/>
</dbReference>
<protein>
    <recommendedName>
        <fullName evidence="4">Mitogen-activated protein kinase kinase kinase 7</fullName>
        <ecNumber evidence="3">2.7.11.25</ecNumber>
    </recommendedName>
</protein>
<name>A0AAE1PH90_9EUCA</name>
<keyword evidence="8 14" id="KW-0547">Nucleotide-binding</keyword>
<dbReference type="GO" id="GO:0043123">
    <property type="term" value="P:positive regulation of canonical NF-kappaB signal transduction"/>
    <property type="evidence" value="ECO:0007669"/>
    <property type="project" value="TreeGrafter"/>
</dbReference>
<evidence type="ECO:0000256" key="11">
    <source>
        <dbReference type="ARBA" id="ARBA00022842"/>
    </source>
</evidence>
<dbReference type="Gene3D" id="3.30.200.20">
    <property type="entry name" value="Phosphorylase Kinase, domain 1"/>
    <property type="match status" value="1"/>
</dbReference>
<evidence type="ECO:0000256" key="1">
    <source>
        <dbReference type="ARBA" id="ARBA00001946"/>
    </source>
</evidence>
<dbReference type="AlphaFoldDB" id="A0AAE1PH90"/>
<dbReference type="Pfam" id="PF07714">
    <property type="entry name" value="PK_Tyr_Ser-Thr"/>
    <property type="match status" value="1"/>
</dbReference>
<dbReference type="PROSITE" id="PS00108">
    <property type="entry name" value="PROTEIN_KINASE_ST"/>
    <property type="match status" value="1"/>
</dbReference>
<evidence type="ECO:0000256" key="6">
    <source>
        <dbReference type="ARBA" id="ARBA00022679"/>
    </source>
</evidence>
<dbReference type="GO" id="GO:0006950">
    <property type="term" value="P:response to stress"/>
    <property type="evidence" value="ECO:0007669"/>
    <property type="project" value="UniProtKB-ARBA"/>
</dbReference>
<dbReference type="SUPFAM" id="SSF56112">
    <property type="entry name" value="Protein kinase-like (PK-like)"/>
    <property type="match status" value="1"/>
</dbReference>
<dbReference type="InterPro" id="IPR017441">
    <property type="entry name" value="Protein_kinase_ATP_BS"/>
</dbReference>
<evidence type="ECO:0000256" key="12">
    <source>
        <dbReference type="ARBA" id="ARBA00047559"/>
    </source>
</evidence>
<keyword evidence="7" id="KW-0479">Metal-binding</keyword>
<comment type="cofactor">
    <cofactor evidence="1">
        <name>Mg(2+)</name>
        <dbReference type="ChEBI" id="CHEBI:18420"/>
    </cofactor>
</comment>
<dbReference type="InterPro" id="IPR000719">
    <property type="entry name" value="Prot_kinase_dom"/>
</dbReference>
<evidence type="ECO:0000313" key="18">
    <source>
        <dbReference type="Proteomes" id="UP001292094"/>
    </source>
</evidence>
<dbReference type="Proteomes" id="UP001292094">
    <property type="component" value="Unassembled WGS sequence"/>
</dbReference>
<sequence length="897" mass="97335">MVVDTGWVGKGERGGESKRGGEGGWGGRSGGGEGVCGGGGSEGGVRGGGGSEGGVRGGWGDGGGERGGWGGGGVMVGADVDTELVTVMTGGRNDDDNNDDLSWPRVMEAPGDTCQEIDADEVHFLESIGKGSFGVVYKALWRGLTVAVKKVETESEVNAFYNEVQQLGRVQHENIIYLYGACTLDLYKCLVMEYADGGSLYYLLHNSPSTEYNLAHGISWLSQCAKAVSYLHSIQPRPLLHRDLKPPNLLLTKGAKMLKVCDFGTACELSTNMTDNRGSAAWMAPEVFEGKVYTEKCDVYSWGIIMWEVLTRRVPFQDLGLAVRIMWAVHQRQRPPLIVGCPKLLENLMKRCWDHNQARRPRMEEVEERMQFVTRFLKGADEPISNPPTDTSSTDSYMSPCVGSTADHTSRDVSEIATTTATTSDPHHLPRPLHHHHHLPRPHLTPTDPSNPCHRRPTHHHNHDNSSSTLQNEEDSVCSTSGSEGVYPVGGHDDTLCSTGSSEGTYPALAPPVTPNSSGTGLDNLLYPLTISIPNASPPARHDLTPAPACTPTLSPVRMRQHLSPGDPNVQLRRRSAEVPAPRHHHGHRRSSSYGTSGLATEGEREEGDKGRATIYPSHSPHHQIPSSTSPLHPAPPPPTHHLLYPAARHMPQYQIDPSMRAPGGSLGGLESALKYPDHITPILPPPPLPITAGTTTTTATSTTAATTTATTTSSCSSTHTTMSTAYPSWLPYPLYGPEPGGGSQSREGVGVGGGQGEGGRGGGGPDEEELGEYWDLLENEMRPIKPIPSCPDSQRIFSDHKEMAGKYLVLQTEIFNLQKTKTTLEEKLSQAEKLDRLGSQRYTTKIRELENKKDQLRLTHSRLRQQLEQISARQQQSEGQDSQNHDPHLNLPLTPP</sequence>
<dbReference type="GO" id="GO:0006955">
    <property type="term" value="P:immune response"/>
    <property type="evidence" value="ECO:0007669"/>
    <property type="project" value="TreeGrafter"/>
</dbReference>
<evidence type="ECO:0000256" key="2">
    <source>
        <dbReference type="ARBA" id="ARBA00006529"/>
    </source>
</evidence>
<feature type="compositionally biased region" description="Low complexity" evidence="15">
    <location>
        <begin position="387"/>
        <end position="396"/>
    </location>
</feature>
<keyword evidence="6" id="KW-0808">Transferase</keyword>
<feature type="region of interest" description="Disordered" evidence="15">
    <location>
        <begin position="737"/>
        <end position="768"/>
    </location>
</feature>
<dbReference type="FunFam" id="1.10.510.10:FF:000143">
    <property type="entry name" value="Mitogen-activated protein kinase kinase kinase 7"/>
    <property type="match status" value="1"/>
</dbReference>
<proteinExistence type="inferred from homology"/>
<dbReference type="InterPro" id="IPR011009">
    <property type="entry name" value="Kinase-like_dom_sf"/>
</dbReference>
<evidence type="ECO:0000256" key="10">
    <source>
        <dbReference type="ARBA" id="ARBA00022840"/>
    </source>
</evidence>
<dbReference type="GO" id="GO:0009893">
    <property type="term" value="P:positive regulation of metabolic process"/>
    <property type="evidence" value="ECO:0007669"/>
    <property type="project" value="UniProtKB-ARBA"/>
</dbReference>
<dbReference type="Gene3D" id="1.10.510.10">
    <property type="entry name" value="Transferase(Phosphotransferase) domain 1"/>
    <property type="match status" value="1"/>
</dbReference>
<feature type="domain" description="Protein kinase" evidence="16">
    <location>
        <begin position="122"/>
        <end position="373"/>
    </location>
</feature>
<keyword evidence="9" id="KW-0418">Kinase</keyword>
<evidence type="ECO:0000256" key="15">
    <source>
        <dbReference type="SAM" id="MobiDB-lite"/>
    </source>
</evidence>
<feature type="compositionally biased region" description="Basic residues" evidence="15">
    <location>
        <begin position="453"/>
        <end position="462"/>
    </location>
</feature>
<dbReference type="InterPro" id="IPR008271">
    <property type="entry name" value="Ser/Thr_kinase_AS"/>
</dbReference>
<comment type="catalytic activity">
    <reaction evidence="12">
        <text>L-threonyl-[protein] + ATP = O-phospho-L-threonyl-[protein] + ADP + H(+)</text>
        <dbReference type="Rhea" id="RHEA:46608"/>
        <dbReference type="Rhea" id="RHEA-COMP:11060"/>
        <dbReference type="Rhea" id="RHEA-COMP:11605"/>
        <dbReference type="ChEBI" id="CHEBI:15378"/>
        <dbReference type="ChEBI" id="CHEBI:30013"/>
        <dbReference type="ChEBI" id="CHEBI:30616"/>
        <dbReference type="ChEBI" id="CHEBI:61977"/>
        <dbReference type="ChEBI" id="CHEBI:456216"/>
        <dbReference type="EC" id="2.7.11.25"/>
    </reaction>
</comment>
<accession>A0AAE1PH90</accession>
<dbReference type="PRINTS" id="PR00109">
    <property type="entry name" value="TYRKINASE"/>
</dbReference>
<dbReference type="PROSITE" id="PS00107">
    <property type="entry name" value="PROTEIN_KINASE_ATP"/>
    <property type="match status" value="1"/>
</dbReference>
<keyword evidence="18" id="KW-1185">Reference proteome</keyword>
<feature type="compositionally biased region" description="Basic residues" evidence="15">
    <location>
        <begin position="429"/>
        <end position="441"/>
    </location>
</feature>
<dbReference type="GO" id="GO:0046872">
    <property type="term" value="F:metal ion binding"/>
    <property type="evidence" value="ECO:0007669"/>
    <property type="project" value="UniProtKB-KW"/>
</dbReference>
<evidence type="ECO:0000256" key="4">
    <source>
        <dbReference type="ARBA" id="ARBA00017660"/>
    </source>
</evidence>
<organism evidence="17 18">
    <name type="scientific">Petrolisthes manimaculis</name>
    <dbReference type="NCBI Taxonomy" id="1843537"/>
    <lineage>
        <taxon>Eukaryota</taxon>
        <taxon>Metazoa</taxon>
        <taxon>Ecdysozoa</taxon>
        <taxon>Arthropoda</taxon>
        <taxon>Crustacea</taxon>
        <taxon>Multicrustacea</taxon>
        <taxon>Malacostraca</taxon>
        <taxon>Eumalacostraca</taxon>
        <taxon>Eucarida</taxon>
        <taxon>Decapoda</taxon>
        <taxon>Pleocyemata</taxon>
        <taxon>Anomura</taxon>
        <taxon>Galatheoidea</taxon>
        <taxon>Porcellanidae</taxon>
        <taxon>Petrolisthes</taxon>
    </lineage>
</organism>
<gene>
    <name evidence="17" type="ORF">Pmani_021127</name>
</gene>
<dbReference type="EMBL" id="JAWZYT010002035">
    <property type="protein sequence ID" value="KAK4307072.1"/>
    <property type="molecule type" value="Genomic_DNA"/>
</dbReference>
<keyword evidence="5" id="KW-0723">Serine/threonine-protein kinase</keyword>
<feature type="region of interest" description="Disordered" evidence="15">
    <location>
        <begin position="1"/>
        <end position="72"/>
    </location>
</feature>
<feature type="compositionally biased region" description="Low complexity" evidence="15">
    <location>
        <begin position="617"/>
        <end position="632"/>
    </location>
</feature>
<dbReference type="EC" id="2.7.11.25" evidence="3"/>
<feature type="region of interest" description="Disordered" evidence="15">
    <location>
        <begin position="558"/>
        <end position="636"/>
    </location>
</feature>
<evidence type="ECO:0000256" key="3">
    <source>
        <dbReference type="ARBA" id="ARBA00012406"/>
    </source>
</evidence>
<feature type="compositionally biased region" description="Basic residues" evidence="15">
    <location>
        <begin position="582"/>
        <end position="591"/>
    </location>
</feature>
<feature type="region of interest" description="Disordered" evidence="15">
    <location>
        <begin position="377"/>
        <end position="503"/>
    </location>
</feature>
<feature type="binding site" evidence="14">
    <location>
        <position position="150"/>
    </location>
    <ligand>
        <name>ATP</name>
        <dbReference type="ChEBI" id="CHEBI:30616"/>
    </ligand>
</feature>
<evidence type="ECO:0000313" key="17">
    <source>
        <dbReference type="EMBL" id="KAK4307072.1"/>
    </source>
</evidence>
<keyword evidence="10 14" id="KW-0067">ATP-binding</keyword>
<evidence type="ECO:0000256" key="9">
    <source>
        <dbReference type="ARBA" id="ARBA00022777"/>
    </source>
</evidence>
<comment type="similarity">
    <text evidence="2">Belongs to the protein kinase superfamily. STE Ser/Thr protein kinase family. MAP kinase kinase kinase subfamily.</text>
</comment>
<dbReference type="GO" id="GO:0007254">
    <property type="term" value="P:JNK cascade"/>
    <property type="evidence" value="ECO:0007669"/>
    <property type="project" value="TreeGrafter"/>
</dbReference>
<dbReference type="SMART" id="SM00220">
    <property type="entry name" value="S_TKc"/>
    <property type="match status" value="1"/>
</dbReference>
<feature type="region of interest" description="Disordered" evidence="15">
    <location>
        <begin position="865"/>
        <end position="897"/>
    </location>
</feature>
<feature type="compositionally biased region" description="Basic and acidic residues" evidence="15">
    <location>
        <begin position="10"/>
        <end position="21"/>
    </location>
</feature>
<evidence type="ECO:0000256" key="13">
    <source>
        <dbReference type="ARBA" id="ARBA00048329"/>
    </source>
</evidence>
<evidence type="ECO:0000256" key="14">
    <source>
        <dbReference type="PROSITE-ProRule" id="PRU10141"/>
    </source>
</evidence>
<dbReference type="InterPro" id="IPR001245">
    <property type="entry name" value="Ser-Thr/Tyr_kinase_cat_dom"/>
</dbReference>
<dbReference type="GO" id="GO:0005524">
    <property type="term" value="F:ATP binding"/>
    <property type="evidence" value="ECO:0007669"/>
    <property type="project" value="UniProtKB-UniRule"/>
</dbReference>
<feature type="compositionally biased region" description="Polar residues" evidence="15">
    <location>
        <begin position="865"/>
        <end position="883"/>
    </location>
</feature>